<gene>
    <name evidence="1" type="ORF">PS862_01200</name>
</gene>
<dbReference type="Proteomes" id="UP000385207">
    <property type="component" value="Unassembled WGS sequence"/>
</dbReference>
<dbReference type="AlphaFoldDB" id="A0A5E6P0I9"/>
<accession>A0A5E6P0I9</accession>
<organism evidence="1 2">
    <name type="scientific">Pseudomonas fluorescens</name>
    <dbReference type="NCBI Taxonomy" id="294"/>
    <lineage>
        <taxon>Bacteria</taxon>
        <taxon>Pseudomonadati</taxon>
        <taxon>Pseudomonadota</taxon>
        <taxon>Gammaproteobacteria</taxon>
        <taxon>Pseudomonadales</taxon>
        <taxon>Pseudomonadaceae</taxon>
        <taxon>Pseudomonas</taxon>
    </lineage>
</organism>
<protein>
    <submittedName>
        <fullName evidence="1">Uncharacterized protein</fullName>
    </submittedName>
</protein>
<sequence length="189" mass="21601">MATDSERADEMVKMQLEAVNKLDYFVLGATMAICAYLAQTNHYAPLGLNEETFLLASLGLFATCAFCAFKRLDVNNWILHANAKALSGDDETKRKYYQWVADFSRATNRYYWWRNILLALGLVCYLVTKVWATYQDTGWILPQPSPAKFLGLDLEKAGPGWGVFFHGNTRFYPFIECCAQNLNEKPRKI</sequence>
<evidence type="ECO:0000313" key="1">
    <source>
        <dbReference type="EMBL" id="VVO68398.1"/>
    </source>
</evidence>
<name>A0A5E6P0I9_PSEFL</name>
<dbReference type="RefSeq" id="WP_191632866.1">
    <property type="nucleotide sequence ID" value="NZ_CABVHE010000001.1"/>
</dbReference>
<dbReference type="EMBL" id="CABVII010000004">
    <property type="protein sequence ID" value="VVO68398.1"/>
    <property type="molecule type" value="Genomic_DNA"/>
</dbReference>
<evidence type="ECO:0000313" key="2">
    <source>
        <dbReference type="Proteomes" id="UP000385207"/>
    </source>
</evidence>
<proteinExistence type="predicted"/>
<reference evidence="1 2" key="1">
    <citation type="submission" date="2019-09" db="EMBL/GenBank/DDBJ databases">
        <authorList>
            <person name="Chandra G."/>
            <person name="Truman W A."/>
        </authorList>
    </citation>
    <scope>NUCLEOTIDE SEQUENCE [LARGE SCALE GENOMIC DNA]</scope>
    <source>
        <strain evidence="1">PS862</strain>
    </source>
</reference>